<name>A0ABS0I9H0_9BACT</name>
<accession>A0ABS0I9H0</accession>
<reference evidence="3 4" key="1">
    <citation type="submission" date="2020-11" db="EMBL/GenBank/DDBJ databases">
        <authorList>
            <person name="Kim M.K."/>
        </authorList>
    </citation>
    <scope>NUCLEOTIDE SEQUENCE [LARGE SCALE GENOMIC DNA]</scope>
    <source>
        <strain evidence="3 4">BT662</strain>
    </source>
</reference>
<proteinExistence type="predicted"/>
<keyword evidence="1" id="KW-0732">Signal</keyword>
<evidence type="ECO:0000313" key="3">
    <source>
        <dbReference type="EMBL" id="MBF9223616.1"/>
    </source>
</evidence>
<feature type="domain" description="DUF6799" evidence="2">
    <location>
        <begin position="38"/>
        <end position="102"/>
    </location>
</feature>
<protein>
    <recommendedName>
        <fullName evidence="2">DUF6799 domain-containing protein</fullName>
    </recommendedName>
</protein>
<gene>
    <name evidence="3" type="ORF">I2H31_21100</name>
</gene>
<comment type="caution">
    <text evidence="3">The sequence shown here is derived from an EMBL/GenBank/DDBJ whole genome shotgun (WGS) entry which is preliminary data.</text>
</comment>
<evidence type="ECO:0000259" key="2">
    <source>
        <dbReference type="Pfam" id="PF20606"/>
    </source>
</evidence>
<dbReference type="EMBL" id="JADQDM010000016">
    <property type="protein sequence ID" value="MBF9223616.1"/>
    <property type="molecule type" value="Genomic_DNA"/>
</dbReference>
<dbReference type="RefSeq" id="WP_196295034.1">
    <property type="nucleotide sequence ID" value="NZ_JADQDM010000016.1"/>
</dbReference>
<evidence type="ECO:0000256" key="1">
    <source>
        <dbReference type="SAM" id="SignalP"/>
    </source>
</evidence>
<sequence length="188" mass="19983">MTRVFLTLLVAGCLATAPRPAAAQDGGFPVQTTARTQFVMLNGEVVRREGTQTQPLTQNVKLANGIKINYKNGIVEMPADKVNPKGKKLTLHEGDYVRPDGGVVFATPGSAAAARGEAPAGTKGEFDPYTQRGPGYADPAMQVSLLSKKVELLNQKVRVLSQGRTDLPDTKSIDDQLAQVNAQLGAPK</sequence>
<organism evidence="3 4">
    <name type="scientific">Hymenobacter ruricola</name>
    <dbReference type="NCBI Taxonomy" id="2791023"/>
    <lineage>
        <taxon>Bacteria</taxon>
        <taxon>Pseudomonadati</taxon>
        <taxon>Bacteroidota</taxon>
        <taxon>Cytophagia</taxon>
        <taxon>Cytophagales</taxon>
        <taxon>Hymenobacteraceae</taxon>
        <taxon>Hymenobacter</taxon>
    </lineage>
</organism>
<keyword evidence="4" id="KW-1185">Reference proteome</keyword>
<evidence type="ECO:0000313" key="4">
    <source>
        <dbReference type="Proteomes" id="UP000618931"/>
    </source>
</evidence>
<feature type="chain" id="PRO_5047014107" description="DUF6799 domain-containing protein" evidence="1">
    <location>
        <begin position="24"/>
        <end position="188"/>
    </location>
</feature>
<dbReference type="Pfam" id="PF20606">
    <property type="entry name" value="DUF6799"/>
    <property type="match status" value="1"/>
</dbReference>
<dbReference type="InterPro" id="IPR046478">
    <property type="entry name" value="DUF6799"/>
</dbReference>
<dbReference type="Proteomes" id="UP000618931">
    <property type="component" value="Unassembled WGS sequence"/>
</dbReference>
<feature type="signal peptide" evidence="1">
    <location>
        <begin position="1"/>
        <end position="23"/>
    </location>
</feature>